<dbReference type="InterPro" id="IPR029787">
    <property type="entry name" value="Nucleotide_cyclase"/>
</dbReference>
<name>A0A432Z3K8_9GAMM</name>
<evidence type="ECO:0000256" key="3">
    <source>
        <dbReference type="ARBA" id="ARBA00034247"/>
    </source>
</evidence>
<dbReference type="NCBIfam" id="TIGR00254">
    <property type="entry name" value="GGDEF"/>
    <property type="match status" value="1"/>
</dbReference>
<dbReference type="PROSITE" id="PS50887">
    <property type="entry name" value="GGDEF"/>
    <property type="match status" value="1"/>
</dbReference>
<feature type="transmembrane region" description="Helical" evidence="4">
    <location>
        <begin position="85"/>
        <end position="109"/>
    </location>
</feature>
<dbReference type="FunFam" id="3.30.70.270:FF:000001">
    <property type="entry name" value="Diguanylate cyclase domain protein"/>
    <property type="match status" value="1"/>
</dbReference>
<comment type="caution">
    <text evidence="6">The sequence shown here is derived from an EMBL/GenBank/DDBJ whole genome shotgun (WGS) entry which is preliminary data.</text>
</comment>
<dbReference type="PANTHER" id="PTHR45138">
    <property type="entry name" value="REGULATORY COMPONENTS OF SENSORY TRANSDUCTION SYSTEM"/>
    <property type="match status" value="1"/>
</dbReference>
<dbReference type="PANTHER" id="PTHR45138:SF9">
    <property type="entry name" value="DIGUANYLATE CYCLASE DGCM-RELATED"/>
    <property type="match status" value="1"/>
</dbReference>
<dbReference type="InterPro" id="IPR029151">
    <property type="entry name" value="Sensor-like_sf"/>
</dbReference>
<evidence type="ECO:0000313" key="6">
    <source>
        <dbReference type="EMBL" id="RUO72492.1"/>
    </source>
</evidence>
<evidence type="ECO:0000256" key="4">
    <source>
        <dbReference type="SAM" id="Phobius"/>
    </source>
</evidence>
<gene>
    <name evidence="6" type="ORF">CWI80_08030</name>
</gene>
<dbReference type="CDD" id="cd01949">
    <property type="entry name" value="GGDEF"/>
    <property type="match status" value="1"/>
</dbReference>
<evidence type="ECO:0000313" key="7">
    <source>
        <dbReference type="Proteomes" id="UP000287022"/>
    </source>
</evidence>
<keyword evidence="4" id="KW-0472">Membrane</keyword>
<dbReference type="SMART" id="SM00267">
    <property type="entry name" value="GGDEF"/>
    <property type="match status" value="1"/>
</dbReference>
<reference evidence="7" key="1">
    <citation type="journal article" date="2018" name="Front. Microbiol.">
        <title>Genome-Based Analysis Reveals the Taxonomy and Diversity of the Family Idiomarinaceae.</title>
        <authorList>
            <person name="Liu Y."/>
            <person name="Lai Q."/>
            <person name="Shao Z."/>
        </authorList>
    </citation>
    <scope>NUCLEOTIDE SEQUENCE [LARGE SCALE GENOMIC DNA]</scope>
    <source>
        <strain evidence="7">c121</strain>
    </source>
</reference>
<organism evidence="6 7">
    <name type="scientific">Pseudidiomarina sediminum</name>
    <dbReference type="NCBI Taxonomy" id="431675"/>
    <lineage>
        <taxon>Bacteria</taxon>
        <taxon>Pseudomonadati</taxon>
        <taxon>Pseudomonadota</taxon>
        <taxon>Gammaproteobacteria</taxon>
        <taxon>Alteromonadales</taxon>
        <taxon>Idiomarinaceae</taxon>
        <taxon>Pseudidiomarina</taxon>
    </lineage>
</organism>
<proteinExistence type="predicted"/>
<dbReference type="Pfam" id="PF14827">
    <property type="entry name" value="dCache_3"/>
    <property type="match status" value="1"/>
</dbReference>
<dbReference type="InterPro" id="IPR000160">
    <property type="entry name" value="GGDEF_dom"/>
</dbReference>
<dbReference type="GO" id="GO:0052621">
    <property type="term" value="F:diguanylate cyclase activity"/>
    <property type="evidence" value="ECO:0007669"/>
    <property type="project" value="UniProtKB-EC"/>
</dbReference>
<sequence length="594" mass="68652">MRFFAHSRERSFLKCEKVGANFARQFNTFPVRLRYARNANYVGKFATWQGHKGHLNCLKFNSFSRKCVKRLGDWMERYARNSGRLLAKGVILFALVLTALVGTITTSVIREFEQEKQRDIDAGLASLGAKITSRVDTYRIFSHFVYVETIHTEPVVALLRQAKDADTAAQQALREQLYLKLQPTFERLQQHDFRQLHFHLPNGESFLRFHRPDKFGDYLFDVRETVRRASTERRFIEGFEEGRIFNGYRFVYPILDDGELLATVEVSISMATLVRSLLEIYHDADLYFMIRKDVVQEKLFDDELSNYSQSFIATDYLFDNEVYGDAMPLIKYPYLLHQHAHVLDAIAPQLASGSNFGHFATLEGKTYRFLFFAITNHLDEQVAYLVSVEQSNNLDVISNAYTGVIGLIVLVTLLVFLILAVQERNRRRLKLLAATDTLTKLSNRNRFIHVFSRESQKCQRNDENLVVAMIDIDHFKRVNDTYGHNVGDEVLRELSLLIRRHLKGTDTVARWGGEEFVCLLPETNEPQGLRVADKIRRQVAAHKFEVVGRITISIGVAQYQRDDHNIDAVIERADKALYRAKQTGRNKVLGWHEL</sequence>
<comment type="cofactor">
    <cofactor evidence="1">
        <name>Mg(2+)</name>
        <dbReference type="ChEBI" id="CHEBI:18420"/>
    </cofactor>
</comment>
<comment type="catalytic activity">
    <reaction evidence="3">
        <text>2 GTP = 3',3'-c-di-GMP + 2 diphosphate</text>
        <dbReference type="Rhea" id="RHEA:24898"/>
        <dbReference type="ChEBI" id="CHEBI:33019"/>
        <dbReference type="ChEBI" id="CHEBI:37565"/>
        <dbReference type="ChEBI" id="CHEBI:58805"/>
        <dbReference type="EC" id="2.7.7.65"/>
    </reaction>
</comment>
<keyword evidence="7" id="KW-1185">Reference proteome</keyword>
<dbReference type="SUPFAM" id="SSF55073">
    <property type="entry name" value="Nucleotide cyclase"/>
    <property type="match status" value="1"/>
</dbReference>
<dbReference type="Gene3D" id="3.30.70.270">
    <property type="match status" value="1"/>
</dbReference>
<accession>A0A432Z3K8</accession>
<dbReference type="GO" id="GO:0005886">
    <property type="term" value="C:plasma membrane"/>
    <property type="evidence" value="ECO:0007669"/>
    <property type="project" value="TreeGrafter"/>
</dbReference>
<evidence type="ECO:0000256" key="2">
    <source>
        <dbReference type="ARBA" id="ARBA00012528"/>
    </source>
</evidence>
<dbReference type="SUPFAM" id="SSF103190">
    <property type="entry name" value="Sensory domain-like"/>
    <property type="match status" value="1"/>
</dbReference>
<dbReference type="Proteomes" id="UP000287022">
    <property type="component" value="Unassembled WGS sequence"/>
</dbReference>
<dbReference type="AlphaFoldDB" id="A0A432Z3K8"/>
<dbReference type="GO" id="GO:0043709">
    <property type="term" value="P:cell adhesion involved in single-species biofilm formation"/>
    <property type="evidence" value="ECO:0007669"/>
    <property type="project" value="TreeGrafter"/>
</dbReference>
<dbReference type="EC" id="2.7.7.65" evidence="2"/>
<keyword evidence="4" id="KW-1133">Transmembrane helix</keyword>
<feature type="domain" description="GGDEF" evidence="5">
    <location>
        <begin position="463"/>
        <end position="593"/>
    </location>
</feature>
<evidence type="ECO:0000256" key="1">
    <source>
        <dbReference type="ARBA" id="ARBA00001946"/>
    </source>
</evidence>
<dbReference type="EMBL" id="PIQE01000002">
    <property type="protein sequence ID" value="RUO72492.1"/>
    <property type="molecule type" value="Genomic_DNA"/>
</dbReference>
<dbReference type="Pfam" id="PF00990">
    <property type="entry name" value="GGDEF"/>
    <property type="match status" value="1"/>
</dbReference>
<dbReference type="InterPro" id="IPR043128">
    <property type="entry name" value="Rev_trsase/Diguanyl_cyclase"/>
</dbReference>
<keyword evidence="4" id="KW-0812">Transmembrane</keyword>
<feature type="transmembrane region" description="Helical" evidence="4">
    <location>
        <begin position="400"/>
        <end position="421"/>
    </location>
</feature>
<dbReference type="GO" id="GO:1902201">
    <property type="term" value="P:negative regulation of bacterial-type flagellum-dependent cell motility"/>
    <property type="evidence" value="ECO:0007669"/>
    <property type="project" value="TreeGrafter"/>
</dbReference>
<protein>
    <recommendedName>
        <fullName evidence="2">diguanylate cyclase</fullName>
        <ecNumber evidence="2">2.7.7.65</ecNumber>
    </recommendedName>
</protein>
<dbReference type="STRING" id="1122124.GCA_000423165_01543"/>
<dbReference type="InterPro" id="IPR029150">
    <property type="entry name" value="dCache_3"/>
</dbReference>
<dbReference type="InterPro" id="IPR050469">
    <property type="entry name" value="Diguanylate_Cyclase"/>
</dbReference>
<evidence type="ECO:0000259" key="5">
    <source>
        <dbReference type="PROSITE" id="PS50887"/>
    </source>
</evidence>